<dbReference type="InterPro" id="IPR007139">
    <property type="entry name" value="DUF349"/>
</dbReference>
<feature type="compositionally biased region" description="Basic and acidic residues" evidence="1">
    <location>
        <begin position="67"/>
        <end position="76"/>
    </location>
</feature>
<evidence type="ECO:0000313" key="2">
    <source>
        <dbReference type="EMBL" id="NRS92453.1"/>
    </source>
</evidence>
<keyword evidence="3" id="KW-1185">Reference proteome</keyword>
<dbReference type="SUPFAM" id="SSF161270">
    <property type="entry name" value="PspA lactotransferrin-binding region"/>
    <property type="match status" value="1"/>
</dbReference>
<dbReference type="Pfam" id="PF03993">
    <property type="entry name" value="DUF349"/>
    <property type="match status" value="5"/>
</dbReference>
<feature type="compositionally biased region" description="Polar residues" evidence="1">
    <location>
        <begin position="12"/>
        <end position="33"/>
    </location>
</feature>
<comment type="caution">
    <text evidence="2">The sequence shown here is derived from an EMBL/GenBank/DDBJ whole genome shotgun (WGS) entry which is preliminary data.</text>
</comment>
<dbReference type="RefSeq" id="WP_173779060.1">
    <property type="nucleotide sequence ID" value="NZ_JABSNO010000009.1"/>
</dbReference>
<reference evidence="2" key="1">
    <citation type="submission" date="2020-05" db="EMBL/GenBank/DDBJ databases">
        <title>Genomic Encyclopedia of Type Strains, Phase IV (KMG-V): Genome sequencing to study the core and pangenomes of soil and plant-associated prokaryotes.</title>
        <authorList>
            <person name="Whitman W."/>
        </authorList>
    </citation>
    <scope>NUCLEOTIDE SEQUENCE</scope>
    <source>
        <strain evidence="2">16F</strain>
    </source>
</reference>
<organism evidence="2 3">
    <name type="scientific">Frigoriflavimonas asaccharolytica</name>
    <dbReference type="NCBI Taxonomy" id="2735899"/>
    <lineage>
        <taxon>Bacteria</taxon>
        <taxon>Pseudomonadati</taxon>
        <taxon>Bacteroidota</taxon>
        <taxon>Flavobacteriia</taxon>
        <taxon>Flavobacteriales</taxon>
        <taxon>Weeksellaceae</taxon>
        <taxon>Frigoriflavimonas</taxon>
    </lineage>
</organism>
<dbReference type="AlphaFoldDB" id="A0A8J8G788"/>
<evidence type="ECO:0008006" key="4">
    <source>
        <dbReference type="Google" id="ProtNLM"/>
    </source>
</evidence>
<feature type="compositionally biased region" description="Polar residues" evidence="1">
    <location>
        <begin position="107"/>
        <end position="120"/>
    </location>
</feature>
<name>A0A8J8G788_9FLAO</name>
<sequence length="681" mass="79179">MTTENSEKDLSQDQNENLQKNLSDTNQPSTIENTEAEPVNELADALVEEHIENAEEVQDASNENSEEDKAKEHTKTELGQSEEVNTNDLSTNEENSEEKAIEKETIGENSTAEKSSNEATGKQEIEKFLTLPDIIEGLAALQKTATAESWSRDSKEFNKYKALGYAHLHAIEKTEKEKWAEGENSAEDFKFENENNDRFGELMQGFKKVQEEFHQNQDQQQTKNLEIRQQIIEKLKNLNSNADAGTNLFKEIRIIKEQWTSAGQVPKADFKIINNNYFHHLTQFYEILDLKKEYLEQEYAHNLEKREHIILRAKELLTEESVQKALNELQYLHKLWKEEAVPVAEEFREKTWQEFKDISDKIHDRRAELSEMMDTEHAENLAKKNAIIEEIKKLTAPEKEPNHSYWQNSLKKIETLRADFLKTGSVSRKLSNQNWQDFKDALKIFNNNKNHYYKDQKNSQQKNLDDKLKLIQTAKDNNTSEDWDTMVSMYKNLQEDWKKIGHVPRSMADKIWNEFRDACNVFFENFRDKSKAEGEDWKANFATKKDLLEQLKQVTNEEGSVGKIEEIKTAWNAVGKIPKDKLQLHTDFNKTLRDKLKLNNIQEYALKEEGLSEHQITDKARRIKSQISDMEAEIAKLENNLGFFSNPSRENPLLSATYKNIDDKKANLEALKKSLHEIIAG</sequence>
<gene>
    <name evidence="2" type="ORF">HNQ03_001528</name>
</gene>
<proteinExistence type="predicted"/>
<protein>
    <recommendedName>
        <fullName evidence="4">DUF349 domain-containing protein</fullName>
    </recommendedName>
</protein>
<feature type="region of interest" description="Disordered" evidence="1">
    <location>
        <begin position="1"/>
        <end position="121"/>
    </location>
</feature>
<feature type="compositionally biased region" description="Polar residues" evidence="1">
    <location>
        <begin position="77"/>
        <end position="90"/>
    </location>
</feature>
<dbReference type="EMBL" id="JABSNO010000009">
    <property type="protein sequence ID" value="NRS92453.1"/>
    <property type="molecule type" value="Genomic_DNA"/>
</dbReference>
<feature type="compositionally biased region" description="Basic and acidic residues" evidence="1">
    <location>
        <begin position="1"/>
        <end position="11"/>
    </location>
</feature>
<feature type="compositionally biased region" description="Basic and acidic residues" evidence="1">
    <location>
        <begin position="97"/>
        <end position="106"/>
    </location>
</feature>
<accession>A0A8J8G788</accession>
<evidence type="ECO:0000256" key="1">
    <source>
        <dbReference type="SAM" id="MobiDB-lite"/>
    </source>
</evidence>
<dbReference type="Proteomes" id="UP000610746">
    <property type="component" value="Unassembled WGS sequence"/>
</dbReference>
<evidence type="ECO:0000313" key="3">
    <source>
        <dbReference type="Proteomes" id="UP000610746"/>
    </source>
</evidence>